<dbReference type="GO" id="GO:0015408">
    <property type="term" value="F:ABC-type ferric iron transporter activity"/>
    <property type="evidence" value="ECO:0007669"/>
    <property type="project" value="InterPro"/>
</dbReference>
<keyword evidence="6" id="KW-0408">Iron</keyword>
<dbReference type="Proteomes" id="UP000316181">
    <property type="component" value="Unassembled WGS sequence"/>
</dbReference>
<keyword evidence="7" id="KW-0406">Ion transport</keyword>
<evidence type="ECO:0000256" key="5">
    <source>
        <dbReference type="ARBA" id="ARBA00022840"/>
    </source>
</evidence>
<evidence type="ECO:0000256" key="3">
    <source>
        <dbReference type="ARBA" id="ARBA00022496"/>
    </source>
</evidence>
<dbReference type="InterPro" id="IPR003439">
    <property type="entry name" value="ABC_transporter-like_ATP-bd"/>
</dbReference>
<keyword evidence="12" id="KW-1185">Reference proteome</keyword>
<evidence type="ECO:0000256" key="4">
    <source>
        <dbReference type="ARBA" id="ARBA00022741"/>
    </source>
</evidence>
<sequence>MAERSVSGGGSGSANAAGGGNERPRGSSRGPNAGCEAKDPAGLVLRGVTVNYPGTRGAPAVRAVDAVSLHVPRGTTTALLGASGSGKSTLLRAIAGLEPLRAGTITFDGEDITRVPVHRRNFGLMFQDGQLFAHLNVRGNIEYGLVARRVPRGARARRVDELLDLVGLAGYADRDVATLSGGQRQRVALARSLAPTPRLLLLDEPLSALDADLRGRLAAELRDILRATGTTAVFVTHDRAEADLVADATVLIENGRLI</sequence>
<keyword evidence="5 11" id="KW-0067">ATP-binding</keyword>
<keyword evidence="8" id="KW-0472">Membrane</keyword>
<dbReference type="SMART" id="SM00382">
    <property type="entry name" value="AAA"/>
    <property type="match status" value="1"/>
</dbReference>
<dbReference type="Gene3D" id="3.40.50.300">
    <property type="entry name" value="P-loop containing nucleotide triphosphate hydrolases"/>
    <property type="match status" value="1"/>
</dbReference>
<keyword evidence="4" id="KW-0547">Nucleotide-binding</keyword>
<evidence type="ECO:0000313" key="11">
    <source>
        <dbReference type="EMBL" id="TQK76501.1"/>
    </source>
</evidence>
<dbReference type="InterPro" id="IPR027417">
    <property type="entry name" value="P-loop_NTPase"/>
</dbReference>
<dbReference type="SUPFAM" id="SSF52540">
    <property type="entry name" value="P-loop containing nucleoside triphosphate hydrolases"/>
    <property type="match status" value="1"/>
</dbReference>
<evidence type="ECO:0000256" key="9">
    <source>
        <dbReference type="SAM" id="MobiDB-lite"/>
    </source>
</evidence>
<dbReference type="GO" id="GO:0005524">
    <property type="term" value="F:ATP binding"/>
    <property type="evidence" value="ECO:0007669"/>
    <property type="project" value="UniProtKB-KW"/>
</dbReference>
<dbReference type="Pfam" id="PF00005">
    <property type="entry name" value="ABC_tran"/>
    <property type="match status" value="1"/>
</dbReference>
<keyword evidence="3" id="KW-0410">Iron transport</keyword>
<comment type="caution">
    <text evidence="11">The sequence shown here is derived from an EMBL/GenBank/DDBJ whole genome shotgun (WGS) entry which is preliminary data.</text>
</comment>
<dbReference type="InterPro" id="IPR050093">
    <property type="entry name" value="ABC_SmlMolc_Importer"/>
</dbReference>
<dbReference type="PROSITE" id="PS50893">
    <property type="entry name" value="ABC_TRANSPORTER_2"/>
    <property type="match status" value="1"/>
</dbReference>
<organism evidence="11 12">
    <name type="scientific">Rarobacter incanus</name>
    <dbReference type="NCBI Taxonomy" id="153494"/>
    <lineage>
        <taxon>Bacteria</taxon>
        <taxon>Bacillati</taxon>
        <taxon>Actinomycetota</taxon>
        <taxon>Actinomycetes</taxon>
        <taxon>Micrococcales</taxon>
        <taxon>Rarobacteraceae</taxon>
        <taxon>Rarobacter</taxon>
    </lineage>
</organism>
<keyword evidence="2" id="KW-1003">Cell membrane</keyword>
<keyword evidence="1" id="KW-0813">Transport</keyword>
<feature type="compositionally biased region" description="Gly residues" evidence="9">
    <location>
        <begin position="7"/>
        <end position="21"/>
    </location>
</feature>
<evidence type="ECO:0000256" key="6">
    <source>
        <dbReference type="ARBA" id="ARBA00023004"/>
    </source>
</evidence>
<name>A0A542SPF0_9MICO</name>
<evidence type="ECO:0000256" key="8">
    <source>
        <dbReference type="ARBA" id="ARBA00023136"/>
    </source>
</evidence>
<evidence type="ECO:0000313" key="12">
    <source>
        <dbReference type="Proteomes" id="UP000316181"/>
    </source>
</evidence>
<evidence type="ECO:0000259" key="10">
    <source>
        <dbReference type="PROSITE" id="PS50893"/>
    </source>
</evidence>
<gene>
    <name evidence="11" type="ORF">FB389_1177</name>
</gene>
<dbReference type="InterPro" id="IPR017871">
    <property type="entry name" value="ABC_transporter-like_CS"/>
</dbReference>
<dbReference type="GO" id="GO:0016020">
    <property type="term" value="C:membrane"/>
    <property type="evidence" value="ECO:0007669"/>
    <property type="project" value="InterPro"/>
</dbReference>
<dbReference type="CDD" id="cd03259">
    <property type="entry name" value="ABC_Carb_Solutes_like"/>
    <property type="match status" value="1"/>
</dbReference>
<protein>
    <submittedName>
        <fullName evidence="11">Thiamine transport system ATP-binding protein</fullName>
    </submittedName>
</protein>
<dbReference type="GO" id="GO:0016887">
    <property type="term" value="F:ATP hydrolysis activity"/>
    <property type="evidence" value="ECO:0007669"/>
    <property type="project" value="InterPro"/>
</dbReference>
<evidence type="ECO:0000256" key="2">
    <source>
        <dbReference type="ARBA" id="ARBA00022475"/>
    </source>
</evidence>
<feature type="region of interest" description="Disordered" evidence="9">
    <location>
        <begin position="1"/>
        <end position="38"/>
    </location>
</feature>
<proteinExistence type="predicted"/>
<dbReference type="InterPro" id="IPR003593">
    <property type="entry name" value="AAA+_ATPase"/>
</dbReference>
<dbReference type="PROSITE" id="PS00211">
    <property type="entry name" value="ABC_TRANSPORTER_1"/>
    <property type="match status" value="1"/>
</dbReference>
<accession>A0A542SPF0</accession>
<evidence type="ECO:0000256" key="1">
    <source>
        <dbReference type="ARBA" id="ARBA00022448"/>
    </source>
</evidence>
<dbReference type="OrthoDB" id="3180400at2"/>
<dbReference type="PANTHER" id="PTHR42781">
    <property type="entry name" value="SPERMIDINE/PUTRESCINE IMPORT ATP-BINDING PROTEIN POTA"/>
    <property type="match status" value="1"/>
</dbReference>
<dbReference type="RefSeq" id="WP_142111806.1">
    <property type="nucleotide sequence ID" value="NZ_BAAATB010000002.1"/>
</dbReference>
<dbReference type="InterPro" id="IPR015853">
    <property type="entry name" value="ABC_transpr_FbpC"/>
</dbReference>
<feature type="domain" description="ABC transporter" evidence="10">
    <location>
        <begin position="45"/>
        <end position="258"/>
    </location>
</feature>
<dbReference type="AlphaFoldDB" id="A0A542SPF0"/>
<evidence type="ECO:0000256" key="7">
    <source>
        <dbReference type="ARBA" id="ARBA00023065"/>
    </source>
</evidence>
<reference evidence="11 12" key="1">
    <citation type="submission" date="2019-06" db="EMBL/GenBank/DDBJ databases">
        <title>Sequencing the genomes of 1000 actinobacteria strains.</title>
        <authorList>
            <person name="Klenk H.-P."/>
        </authorList>
    </citation>
    <scope>NUCLEOTIDE SEQUENCE [LARGE SCALE GENOMIC DNA]</scope>
    <source>
        <strain evidence="11 12">DSM 10596</strain>
    </source>
</reference>
<dbReference type="EMBL" id="VFNV01000001">
    <property type="protein sequence ID" value="TQK76501.1"/>
    <property type="molecule type" value="Genomic_DNA"/>
</dbReference>
<dbReference type="PANTHER" id="PTHR42781:SF4">
    <property type="entry name" value="SPERMIDINE_PUTRESCINE IMPORT ATP-BINDING PROTEIN POTA"/>
    <property type="match status" value="1"/>
</dbReference>